<keyword evidence="3" id="KW-0408">Iron</keyword>
<dbReference type="PANTHER" id="PTHR42988:SF2">
    <property type="entry name" value="CYCLIC NUCLEOTIDE PHOSPHODIESTERASE CBUA0032-RELATED"/>
    <property type="match status" value="1"/>
</dbReference>
<keyword evidence="1" id="KW-0479">Metal-binding</keyword>
<reference evidence="6 7" key="1">
    <citation type="submission" date="2016-08" db="EMBL/GenBank/DDBJ databases">
        <authorList>
            <person name="Seilhamer J.J."/>
        </authorList>
    </citation>
    <scope>NUCLEOTIDE SEQUENCE [LARGE SCALE GENOMIC DNA]</scope>
    <source>
        <strain evidence="6 7">KCTC 42603</strain>
    </source>
</reference>
<accession>A0A1E7ZB10</accession>
<dbReference type="Pfam" id="PF00149">
    <property type="entry name" value="Metallophos"/>
    <property type="match status" value="1"/>
</dbReference>
<evidence type="ECO:0000256" key="4">
    <source>
        <dbReference type="ARBA" id="ARBA00025742"/>
    </source>
</evidence>
<evidence type="ECO:0000256" key="3">
    <source>
        <dbReference type="ARBA" id="ARBA00023004"/>
    </source>
</evidence>
<dbReference type="OrthoDB" id="9784378at2"/>
<name>A0A1E7ZB10_9ALTE</name>
<evidence type="ECO:0000259" key="5">
    <source>
        <dbReference type="Pfam" id="PF00149"/>
    </source>
</evidence>
<dbReference type="STRING" id="1656094.BFC18_11760"/>
<evidence type="ECO:0000256" key="2">
    <source>
        <dbReference type="ARBA" id="ARBA00022801"/>
    </source>
</evidence>
<dbReference type="EMBL" id="MDHN01000025">
    <property type="protein sequence ID" value="OFC70687.1"/>
    <property type="molecule type" value="Genomic_DNA"/>
</dbReference>
<dbReference type="RefSeq" id="WP_070125513.1">
    <property type="nucleotide sequence ID" value="NZ_MDHN01000025.1"/>
</dbReference>
<sequence>MRLVQISDCHLLADKHQALYDINPYDSLELVLSLIAENPPNALIATGDISGDDSAESYGHFIALITRYLPACPWRVIAGNHDSNAQFLPSFSGNVLEAGSSWALGEWRIHGLDTRFVDARGKVQSEELAAVGNDIVAHQKASHLLALHHNPVITHSWMDKHLLENADALKAWLSNYPQIAGIIHGHIHAETETTFAGVPVVSVPSTCWQWDLAPEFAVDDAAPGFREISLSPDGKWTSTIRRVDQ</sequence>
<dbReference type="AlphaFoldDB" id="A0A1E7ZB10"/>
<dbReference type="InterPro" id="IPR029052">
    <property type="entry name" value="Metallo-depent_PP-like"/>
</dbReference>
<organism evidence="6 7">
    <name type="scientific">Alteromonas confluentis</name>
    <dbReference type="NCBI Taxonomy" id="1656094"/>
    <lineage>
        <taxon>Bacteria</taxon>
        <taxon>Pseudomonadati</taxon>
        <taxon>Pseudomonadota</taxon>
        <taxon>Gammaproteobacteria</taxon>
        <taxon>Alteromonadales</taxon>
        <taxon>Alteromonadaceae</taxon>
        <taxon>Alteromonas/Salinimonas group</taxon>
        <taxon>Alteromonas</taxon>
    </lineage>
</organism>
<feature type="domain" description="Calcineurin-like phosphoesterase" evidence="5">
    <location>
        <begin position="1"/>
        <end position="189"/>
    </location>
</feature>
<keyword evidence="2" id="KW-0378">Hydrolase</keyword>
<proteinExistence type="inferred from homology"/>
<dbReference type="GO" id="GO:0046872">
    <property type="term" value="F:metal ion binding"/>
    <property type="evidence" value="ECO:0007669"/>
    <property type="project" value="UniProtKB-KW"/>
</dbReference>
<dbReference type="PANTHER" id="PTHR42988">
    <property type="entry name" value="PHOSPHOHYDROLASE"/>
    <property type="match status" value="1"/>
</dbReference>
<dbReference type="InterPro" id="IPR004843">
    <property type="entry name" value="Calcineurin-like_PHP"/>
</dbReference>
<comment type="similarity">
    <text evidence="4">Belongs to the cyclic nucleotide phosphodiesterase class-III family.</text>
</comment>
<dbReference type="Proteomes" id="UP000175691">
    <property type="component" value="Unassembled WGS sequence"/>
</dbReference>
<dbReference type="GO" id="GO:0016787">
    <property type="term" value="F:hydrolase activity"/>
    <property type="evidence" value="ECO:0007669"/>
    <property type="project" value="UniProtKB-KW"/>
</dbReference>
<protein>
    <recommendedName>
        <fullName evidence="5">Calcineurin-like phosphoesterase domain-containing protein</fullName>
    </recommendedName>
</protein>
<evidence type="ECO:0000313" key="7">
    <source>
        <dbReference type="Proteomes" id="UP000175691"/>
    </source>
</evidence>
<evidence type="ECO:0000313" key="6">
    <source>
        <dbReference type="EMBL" id="OFC70687.1"/>
    </source>
</evidence>
<dbReference type="InterPro" id="IPR050884">
    <property type="entry name" value="CNP_phosphodiesterase-III"/>
</dbReference>
<comment type="caution">
    <text evidence="6">The sequence shown here is derived from an EMBL/GenBank/DDBJ whole genome shotgun (WGS) entry which is preliminary data.</text>
</comment>
<dbReference type="SUPFAM" id="SSF56300">
    <property type="entry name" value="Metallo-dependent phosphatases"/>
    <property type="match status" value="1"/>
</dbReference>
<gene>
    <name evidence="6" type="ORF">BFC18_11760</name>
</gene>
<keyword evidence="7" id="KW-1185">Reference proteome</keyword>
<dbReference type="Gene3D" id="3.60.21.10">
    <property type="match status" value="1"/>
</dbReference>
<evidence type="ECO:0000256" key="1">
    <source>
        <dbReference type="ARBA" id="ARBA00022723"/>
    </source>
</evidence>